<sequence>MNYSKTLYKQLIKESELNIGKELVIVCVGTDRSTGDSLGPLVGTYLSEMNIKNFIVYGTIEEPVHAVNLQETMDLINKRHSDPFVIAIDACLGAAKSVGEISFIKEPLRPGEGVGKKLPSIGVCSITGVVNVSGHMEMLVLQNTRLAVVMKMAKEIAEIIRLTDYYLTNKYYKEIAAAKL</sequence>
<dbReference type="NCBIfam" id="TIGR02841">
    <property type="entry name" value="spore_YyaC"/>
    <property type="match status" value="1"/>
</dbReference>
<reference evidence="1 2" key="1">
    <citation type="submission" date="2023-03" db="EMBL/GenBank/DDBJ databases">
        <title>Bacillus Genome Sequencing.</title>
        <authorList>
            <person name="Dunlap C."/>
        </authorList>
    </citation>
    <scope>NUCLEOTIDE SEQUENCE [LARGE SCALE GENOMIC DNA]</scope>
    <source>
        <strain evidence="1 2">NRS-1717</strain>
    </source>
</reference>
<dbReference type="GO" id="GO:0006508">
    <property type="term" value="P:proteolysis"/>
    <property type="evidence" value="ECO:0007669"/>
    <property type="project" value="UniProtKB-KW"/>
</dbReference>
<comment type="caution">
    <text evidence="1">The sequence shown here is derived from an EMBL/GenBank/DDBJ whole genome shotgun (WGS) entry which is preliminary data.</text>
</comment>
<evidence type="ECO:0000313" key="2">
    <source>
        <dbReference type="Proteomes" id="UP001342826"/>
    </source>
</evidence>
<evidence type="ECO:0000313" key="1">
    <source>
        <dbReference type="EMBL" id="MED4402501.1"/>
    </source>
</evidence>
<name>A0ABU6NZG7_9BACI</name>
<keyword evidence="1" id="KW-0645">Protease</keyword>
<dbReference type="Pfam" id="PF06866">
    <property type="entry name" value="DUF1256"/>
    <property type="match status" value="1"/>
</dbReference>
<dbReference type="SUPFAM" id="SSF53163">
    <property type="entry name" value="HybD-like"/>
    <property type="match status" value="1"/>
</dbReference>
<keyword evidence="1" id="KW-0378">Hydrolase</keyword>
<proteinExistence type="predicted"/>
<keyword evidence="2" id="KW-1185">Reference proteome</keyword>
<accession>A0ABU6NZG7</accession>
<dbReference type="RefSeq" id="WP_235843070.1">
    <property type="nucleotide sequence ID" value="NZ_JARTFQ010000005.1"/>
</dbReference>
<organism evidence="1 2">
    <name type="scientific">Metabacillus fastidiosus</name>
    <dbReference type="NCBI Taxonomy" id="1458"/>
    <lineage>
        <taxon>Bacteria</taxon>
        <taxon>Bacillati</taxon>
        <taxon>Bacillota</taxon>
        <taxon>Bacilli</taxon>
        <taxon>Bacillales</taxon>
        <taxon>Bacillaceae</taxon>
        <taxon>Metabacillus</taxon>
    </lineage>
</organism>
<dbReference type="Proteomes" id="UP001342826">
    <property type="component" value="Unassembled WGS sequence"/>
</dbReference>
<dbReference type="InterPro" id="IPR009665">
    <property type="entry name" value="YyaC"/>
</dbReference>
<dbReference type="EMBL" id="JARTFS010000012">
    <property type="protein sequence ID" value="MED4402501.1"/>
    <property type="molecule type" value="Genomic_DNA"/>
</dbReference>
<dbReference type="InterPro" id="IPR023430">
    <property type="entry name" value="Pept_HybD-like_dom_sf"/>
</dbReference>
<gene>
    <name evidence="1" type="primary">yyaC</name>
    <name evidence="1" type="ORF">P9271_14375</name>
</gene>
<dbReference type="GO" id="GO:0008233">
    <property type="term" value="F:peptidase activity"/>
    <property type="evidence" value="ECO:0007669"/>
    <property type="project" value="UniProtKB-KW"/>
</dbReference>
<protein>
    <submittedName>
        <fullName evidence="1">Spore protease YyaC</fullName>
    </submittedName>
</protein>
<dbReference type="GeneID" id="301142803"/>